<sequence>MKFCSIAALAALVFTATTSFASPVDSANAAAAANFNRLAVVRQGISSDVDVLKSLANSIGNSVDEGDGDKIDNVLSDLLNNLFILNDILDDILNIGILDGVNGAGSGSV</sequence>
<comment type="caution">
    <text evidence="1">The sequence shown here is derived from an EMBL/GenBank/DDBJ whole genome shotgun (WGS) entry which is preliminary data.</text>
</comment>
<protein>
    <submittedName>
        <fullName evidence="1">Uncharacterized protein</fullName>
    </submittedName>
</protein>
<keyword evidence="2" id="KW-1185">Reference proteome</keyword>
<organism evidence="1 2">
    <name type="scientific">Spiromyces aspiralis</name>
    <dbReference type="NCBI Taxonomy" id="68401"/>
    <lineage>
        <taxon>Eukaryota</taxon>
        <taxon>Fungi</taxon>
        <taxon>Fungi incertae sedis</taxon>
        <taxon>Zoopagomycota</taxon>
        <taxon>Kickxellomycotina</taxon>
        <taxon>Kickxellomycetes</taxon>
        <taxon>Kickxellales</taxon>
        <taxon>Kickxellaceae</taxon>
        <taxon>Spiromyces</taxon>
    </lineage>
</organism>
<gene>
    <name evidence="1" type="ORF">EV182_001417</name>
</gene>
<dbReference type="EMBL" id="JAMZIH010000202">
    <property type="protein sequence ID" value="KAJ1679744.1"/>
    <property type="molecule type" value="Genomic_DNA"/>
</dbReference>
<accession>A0ACC1HZ89</accession>
<reference evidence="1" key="1">
    <citation type="submission" date="2022-06" db="EMBL/GenBank/DDBJ databases">
        <title>Phylogenomic reconstructions and comparative analyses of Kickxellomycotina fungi.</title>
        <authorList>
            <person name="Reynolds N.K."/>
            <person name="Stajich J.E."/>
            <person name="Barry K."/>
            <person name="Grigoriev I.V."/>
            <person name="Crous P."/>
            <person name="Smith M.E."/>
        </authorList>
    </citation>
    <scope>NUCLEOTIDE SEQUENCE</scope>
    <source>
        <strain evidence="1">RSA 2271</strain>
    </source>
</reference>
<proteinExistence type="predicted"/>
<evidence type="ECO:0000313" key="1">
    <source>
        <dbReference type="EMBL" id="KAJ1679744.1"/>
    </source>
</evidence>
<evidence type="ECO:0000313" key="2">
    <source>
        <dbReference type="Proteomes" id="UP001145114"/>
    </source>
</evidence>
<name>A0ACC1HZ89_9FUNG</name>
<dbReference type="Proteomes" id="UP001145114">
    <property type="component" value="Unassembled WGS sequence"/>
</dbReference>